<organism evidence="1">
    <name type="scientific">Mycobacterium triplex</name>
    <dbReference type="NCBI Taxonomy" id="47839"/>
    <lineage>
        <taxon>Bacteria</taxon>
        <taxon>Bacillati</taxon>
        <taxon>Actinomycetota</taxon>
        <taxon>Actinomycetes</taxon>
        <taxon>Mycobacteriales</taxon>
        <taxon>Mycobacteriaceae</taxon>
        <taxon>Mycobacterium</taxon>
        <taxon>Mycobacterium simiae complex</taxon>
    </lineage>
</organism>
<protein>
    <submittedName>
        <fullName evidence="1">Uncharacterized protein</fullName>
    </submittedName>
</protein>
<proteinExistence type="predicted"/>
<dbReference type="STRING" id="47839.BN973_03262"/>
<dbReference type="AlphaFoldDB" id="A0A024JZW3"/>
<dbReference type="RefSeq" id="WP_156959178.1">
    <property type="nucleotide sequence ID" value="NZ_HG964446.1"/>
</dbReference>
<dbReference type="Proteomes" id="UP000028880">
    <property type="component" value="Unassembled WGS sequence"/>
</dbReference>
<reference evidence="1" key="2">
    <citation type="submission" date="2014-04" db="EMBL/GenBank/DDBJ databases">
        <authorList>
            <person name="Urmite Genomes U."/>
        </authorList>
    </citation>
    <scope>NUCLEOTIDE SEQUENCE</scope>
    <source>
        <strain evidence="1">DSM 44626</strain>
    </source>
</reference>
<name>A0A024JZW3_9MYCO</name>
<sequence length="75" mass="7043" precursor="true">MKSSTKMTITTFGAAGALALVVGVGGVGPSPVTPAPAPATHSSSSVTPASQNVAVAPGSVHKAVLVACISGLNCG</sequence>
<accession>A0A024JZW3</accession>
<dbReference type="HOGENOM" id="CLU_199737_0_0_11"/>
<evidence type="ECO:0000313" key="1">
    <source>
        <dbReference type="EMBL" id="CDO88892.1"/>
    </source>
</evidence>
<reference evidence="1" key="1">
    <citation type="journal article" date="2014" name="Genome Announc.">
        <title>Draft Genome Sequence of Mycobacterium triplex DSM 44626.</title>
        <authorList>
            <person name="Sassi M."/>
            <person name="Croce O."/>
            <person name="Robert C."/>
            <person name="Raoult D."/>
            <person name="Drancourt M."/>
        </authorList>
    </citation>
    <scope>NUCLEOTIDE SEQUENCE [LARGE SCALE GENOMIC DNA]</scope>
    <source>
        <strain evidence="1">DSM 44626</strain>
    </source>
</reference>
<gene>
    <name evidence="1" type="ORF">BN973_03262</name>
</gene>
<dbReference type="EMBL" id="HG964446">
    <property type="protein sequence ID" value="CDO88892.1"/>
    <property type="molecule type" value="Genomic_DNA"/>
</dbReference>